<dbReference type="OrthoDB" id="378882at2759"/>
<dbReference type="InterPro" id="IPR008602">
    <property type="entry name" value="Duffy-antigen-binding"/>
</dbReference>
<dbReference type="SUPFAM" id="SSF140924">
    <property type="entry name" value="Duffy binding domain-like"/>
    <property type="match status" value="4"/>
</dbReference>
<feature type="region of interest" description="Disordered" evidence="1">
    <location>
        <begin position="1048"/>
        <end position="1070"/>
    </location>
</feature>
<dbReference type="FunFam" id="1.20.58.1930:FF:000001">
    <property type="entry name" value="Erythrocyte membrane protein 1, PfEMP1"/>
    <property type="match status" value="1"/>
</dbReference>
<feature type="domain" description="Duffy-binding-like" evidence="7">
    <location>
        <begin position="310"/>
        <end position="474"/>
    </location>
</feature>
<feature type="region of interest" description="Disordered" evidence="1">
    <location>
        <begin position="1910"/>
        <end position="1941"/>
    </location>
</feature>
<protein>
    <submittedName>
        <fullName evidence="8">Erythrocyte membrane protein 1</fullName>
    </submittedName>
</protein>
<dbReference type="FunFam" id="1.10.1900.40:FF:000002">
    <property type="entry name" value="Erythrocyte membrane protein 1, PfEMP1"/>
    <property type="match status" value="1"/>
</dbReference>
<dbReference type="FunFam" id="1.10.1900.40:FF:000001">
    <property type="entry name" value="Erythrocyte membrane protein 1"/>
    <property type="match status" value="1"/>
</dbReference>
<dbReference type="FunFam" id="1.20.1310.20:FF:000001">
    <property type="entry name" value="Erythrocyte membrane protein 1, PfEMP1"/>
    <property type="match status" value="1"/>
</dbReference>
<feature type="domain" description="Plasmodium falciparum erythrocyte membrane protein-1 N-terminal segment" evidence="5">
    <location>
        <begin position="13"/>
        <end position="47"/>
    </location>
</feature>
<feature type="compositionally biased region" description="Basic and acidic residues" evidence="1">
    <location>
        <begin position="849"/>
        <end position="863"/>
    </location>
</feature>
<dbReference type="FunFam" id="1.20.58.830:FF:000004">
    <property type="entry name" value="Erythrocyte membrane protein 1, PfEMP1"/>
    <property type="match status" value="1"/>
</dbReference>
<evidence type="ECO:0000259" key="4">
    <source>
        <dbReference type="Pfam" id="PF15445"/>
    </source>
</evidence>
<dbReference type="InterPro" id="IPR042202">
    <property type="entry name" value="Duffy-ag-bd_sf"/>
</dbReference>
<dbReference type="Pfam" id="PF03011">
    <property type="entry name" value="PFEMP"/>
    <property type="match status" value="2"/>
</dbReference>
<feature type="compositionally biased region" description="Basic and acidic residues" evidence="1">
    <location>
        <begin position="924"/>
        <end position="937"/>
    </location>
</feature>
<evidence type="ECO:0000259" key="3">
    <source>
        <dbReference type="Pfam" id="PF05424"/>
    </source>
</evidence>
<name>A0A0L0CUD0_PLAFA</name>
<feature type="compositionally biased region" description="Basic and acidic residues" evidence="1">
    <location>
        <begin position="798"/>
        <end position="809"/>
    </location>
</feature>
<feature type="region of interest" description="Disordered" evidence="1">
    <location>
        <begin position="988"/>
        <end position="1008"/>
    </location>
</feature>
<evidence type="ECO:0000259" key="2">
    <source>
        <dbReference type="Pfam" id="PF03011"/>
    </source>
</evidence>
<dbReference type="Gene3D" id="1.10.1900.40">
    <property type="entry name" value="Acidic terminal segments, variant surface antigen of PfEMP1"/>
    <property type="match status" value="2"/>
</dbReference>
<evidence type="ECO:0000259" key="7">
    <source>
        <dbReference type="Pfam" id="PF22672"/>
    </source>
</evidence>
<reference evidence="9" key="1">
    <citation type="submission" date="2015-07" db="EMBL/GenBank/DDBJ databases">
        <title>Annotation of Plasmodium falciparum RAJ116.</title>
        <authorList>
            <consortium name="The Broad Institute Genome Sequencing Platform"/>
            <person name="Volkman S.K."/>
            <person name="Neafsey D.E."/>
            <person name="Dash A.P."/>
            <person name="Chitnis C.E."/>
            <person name="Hartl D.L."/>
            <person name="Young S.K."/>
            <person name="Zeng Q."/>
            <person name="Koehrsen M."/>
            <person name="Alvarado L."/>
            <person name="Berlin A."/>
            <person name="Borenstein D."/>
            <person name="Chapman S.B."/>
            <person name="Chen Z."/>
            <person name="Engels R."/>
            <person name="Freedman E."/>
            <person name="Gellesch M."/>
            <person name="Goldberg J."/>
            <person name="Griggs A."/>
            <person name="Gujja S."/>
            <person name="Heilman E.R."/>
            <person name="Heiman D.I."/>
            <person name="Howarth C."/>
            <person name="Jen D."/>
            <person name="Larson L."/>
            <person name="Mehta T."/>
            <person name="Neiman D."/>
            <person name="Park D."/>
            <person name="Pearson M."/>
            <person name="Roberts A."/>
            <person name="Saif S."/>
            <person name="Shea T."/>
            <person name="Shenoy N."/>
            <person name="Sisk P."/>
            <person name="Stolte C."/>
            <person name="Sykes S."/>
            <person name="Walk T."/>
            <person name="White J."/>
            <person name="Yandava C."/>
            <person name="Haas B."/>
            <person name="Henn M.R."/>
            <person name="Nusbaum C."/>
            <person name="Birren B."/>
        </authorList>
    </citation>
    <scope>NUCLEOTIDE SEQUENCE [LARGE SCALE GENOMIC DNA]</scope>
    <source>
        <strain evidence="9">RAJ116</strain>
    </source>
</reference>
<sequence>MSTPGSTGKQDKSVKDLFDRIGKDVYETVEKEAKERSNGDLKGFLTSTTILGERAAFLDPCEFKYDELLGANNERYPCKNLSGKYVERFSDTLGGQCTDSKMRSGGKGACAPYRRLHLCHHNLESINTDKIDSGNARHKLLAEVCMAAKYEGDSIKTPYTIHQLKYSDSNICTVLARSFADIGDIVRGRDLFLGNTYESAQRKQLDKKLKEVFGKIYEGLSKNGAQDHYKDENGGNFFKLREDWWTANRAKVWEAITCKADTGNAYFRPTCGDSTRPSVARNKCRCGNGDVSIVPTYFDYVPQYLRWFEEWSEDFCRKRKHRLKDVRKICRGEDGTGNERYCSGNGFDCKGTFRAKNKYRWDYKCAGCFLSCSHFRTWIAKQKDEFEKQKNKYQTEIQTYTNGTVGSGRGSRGKRRGASTTNYDGYEKKFYNKLKEKDKYVKVDDFLDLLSKETTCTKNSDIKEGGQINFKTVNSAKNSDGDGNNKTFSRTEICEPCPWCGVTWEKGKWERKDSKQDCPHINLYRPKNKDQGTPINFLYSGDEATEIGNNLKAFCDQINRGTTNSVARGGGADGSASNSKELYQYWKCYQFDQLVKDEGGMDDEDYNKEVKNGGGLCILEKNKNKKEEKTKKSEKDHDEMQKTFNNFFYYWVVHMLKDSIYWRTKKLSKCLQNGNTIKCGKNCKDDCGCFQKWVEKKKDEWKNIKIHFGNQEDFKNKGENGGSGMLGEEIRSPAFVLQEVLKKEVLLTSLQEAYRNEKDIKHIKDLLEDEVKGFAGVLKGKTIIDLLIDHEEDEAEQCKQKQNECEKKAKAPKPGDLARSATDTDDSPRDPPEEEEEEEDNLEEDTEEVKDGGGEAAEEKSGATEDQVDVEAAKETTGATDTTTPQIDVCDTVATALTGDNLTKACSTKYGSKAPTSWKCIPSGDEKATSDKGSDAKIRHRRDTTSGAVTATTSGAAGAPSDSNQGSICVPPRRRRLYIQKLHDWASDGNTQSVGGEAPPPQGDTTSPSEALLKAFIESAAIETFFLWDRYKKEWMAQKLAEKARQNGLGGAAGGLQPPDGSSGGEQNPEQQLLEGEIPEEFKRQMFYTLGDYRDILFSGDKDKKNGYSDIFSGDKEMKEKEEKIKDAIERVLKNGDSQTPSGKDPESWWEKHGKDIWEGMICALTYKDGGEGKTIEKVNAADGNLFQKLKENNDYKTVKLENSETEAKKATDPPTTLTDFISRPTYFRYLEEWGQNFCKERKKRLEEVKKACRENSSGDPKFCSGDGHDCTDPELRHKNMSADPDCPDCYEQCRKYRKWIDIKFAEFHEQKSKYEGELQKLNCNSSGDNNCCTEIKKHSTAASFLKELKHCKNSEDDTDKSEEDKKNKIDFDKPENTFNPSTYCKTCPIYGVKCNSGSRRDKSGKDPCTAVDAKGKSWDSVFNANGGKSSTIEVEMIDRRGSFIEKYIKNSKNSFKDSYLFKSVRNQNWTCKFNKDEKMDVCKLDNFDQEIDLNQYTTFKVFLEYWLEDFIESYYILKKRKLIEQCTKRGKNTCDEETKKNCVCVKTWVEQKKKEEWGKIQQRFNEQYKNGNEGDYPMRSFLETWIPKIPVANAKGNVTKLSQLDYSCGCSTSASSTNGKDEDAIECMINKLTEKIKTGSCLSQPSGEPDTPCQKSPPLVEDDDEPEQLEEQTENTVEHPKICGDVLATTKPTDQTDDKCDEKDEEEKEPEQKGNDIPPAEPAQDTESETKSKEEKPAQDEAKPPAPPRREPPVKPAPRPRPQRPRRPRRTPQIVDHPAVIPSLVTSTLAWSVGIGFAAFTYFFLKKKTKSTIDLLRVINIPKGDYDIPTKLSPNRYIPYTSGKYRGKRYIYLEGDSGTDSGYTDHYSDITSSSESEYEDLDINDIYVPGSPKYKTLIEVVLEPSGKLSGNTIPTSGNNTTASDTQNDIQNDGIPSSKITDNEWNTLKHEFISNMLQNTQNTEPNILRDNLDNNTNPKTLHVSMDEKPFITSIHDRNLYSGEEYNYNVNMVNKDNIPINRDNNVYSGIDLINDALSGNKHIDIYDELLKRKENELFGTNHVKQTSIHSVAKLTNSDPIHNQLELFHKWLDRHRDMCEKWENHHERLAKLKEQWENETHSGNTHPSDSNKTLNTDVSIQIHMDNPKPINQFTNMDTILEDLEKYNEPYYDVQDDIYYDVNDDNDISTVDSNNMDVPSKVQIEMDVNTKLVKEKYPIADNF</sequence>
<proteinExistence type="predicted"/>
<evidence type="ECO:0000256" key="1">
    <source>
        <dbReference type="SAM" id="MobiDB-lite"/>
    </source>
</evidence>
<feature type="domain" description="Plasmodium falciparum erythrocyte membrane protein 1 acidic terminal segment" evidence="4">
    <location>
        <begin position="1789"/>
        <end position="2218"/>
    </location>
</feature>
<feature type="domain" description="Duffy-binding-like" evidence="2">
    <location>
        <begin position="1503"/>
        <end position="1645"/>
    </location>
</feature>
<feature type="region of interest" description="Disordered" evidence="1">
    <location>
        <begin position="798"/>
        <end position="884"/>
    </location>
</feature>
<feature type="domain" description="Duffy-binding-like" evidence="7">
    <location>
        <begin position="1233"/>
        <end position="1382"/>
    </location>
</feature>
<dbReference type="Gene3D" id="1.20.58.1930">
    <property type="match status" value="1"/>
</dbReference>
<feature type="domain" description="Duffy-antigen binding" evidence="3">
    <location>
        <begin position="968"/>
        <end position="1222"/>
    </location>
</feature>
<dbReference type="InterPro" id="IPR029210">
    <property type="entry name" value="PfEMP1_NTS"/>
</dbReference>
<accession>A0A0L0CUD0</accession>
<evidence type="ECO:0000313" key="9">
    <source>
        <dbReference type="Proteomes" id="UP000054566"/>
    </source>
</evidence>
<reference evidence="9" key="2">
    <citation type="submission" date="2015-07" db="EMBL/GenBank/DDBJ databases">
        <title>The genome sequence of Plasmodium falciparum RAJ116.</title>
        <authorList>
            <consortium name="The Broad Institute Genome Sequencing Platform"/>
            <person name="Volkman S.K."/>
            <person name="Neafsey D.E."/>
            <person name="Dash A.P."/>
            <person name="Chitnis C.E."/>
            <person name="Hartl D.L."/>
            <person name="Young S.K."/>
            <person name="Kodira C.D."/>
            <person name="Zeng Q."/>
            <person name="Koehrsen M."/>
            <person name="Godfrey P."/>
            <person name="Alvarado L."/>
            <person name="Berlin A."/>
            <person name="Borenstein D."/>
            <person name="Chen Z."/>
            <person name="Engels R."/>
            <person name="Freedman E."/>
            <person name="Gellesch M."/>
            <person name="Goldberg J."/>
            <person name="Griggs A."/>
            <person name="Gujja S."/>
            <person name="Heiman D."/>
            <person name="Hepburn T."/>
            <person name="Howarth C."/>
            <person name="Jen D."/>
            <person name="Larson L."/>
            <person name="Lewis B."/>
            <person name="Mehta T."/>
            <person name="Park D."/>
            <person name="Pearson M."/>
            <person name="Roberts A."/>
            <person name="Saif S."/>
            <person name="Shea T."/>
            <person name="Shenoy N."/>
            <person name="Sisk P."/>
            <person name="Stolte C."/>
            <person name="Sykes S."/>
            <person name="Walk T."/>
            <person name="White J."/>
            <person name="Yandava C."/>
            <person name="Wirth D.F."/>
            <person name="Nusbaum C."/>
            <person name="Birren B."/>
        </authorList>
    </citation>
    <scope>NUCLEOTIDE SEQUENCE [LARGE SCALE GENOMIC DNA]</scope>
    <source>
        <strain evidence="9">RAJ116</strain>
    </source>
</reference>
<feature type="domain" description="Duffy-binding-like" evidence="2">
    <location>
        <begin position="647"/>
        <end position="804"/>
    </location>
</feature>
<dbReference type="InterPro" id="IPR004258">
    <property type="entry name" value="DBL"/>
</dbReference>
<dbReference type="Pfam" id="PF15445">
    <property type="entry name" value="ATS"/>
    <property type="match status" value="1"/>
</dbReference>
<dbReference type="InterPro" id="IPR044932">
    <property type="entry name" value="PfEMP1_ATS_sf"/>
</dbReference>
<dbReference type="InterPro" id="IPR054595">
    <property type="entry name" value="DBL_C"/>
</dbReference>
<dbReference type="Pfam" id="PF05424">
    <property type="entry name" value="Duffy_binding"/>
    <property type="match status" value="2"/>
</dbReference>
<feature type="compositionally biased region" description="Low complexity" evidence="1">
    <location>
        <begin position="945"/>
        <end position="961"/>
    </location>
</feature>
<dbReference type="GO" id="GO:0046789">
    <property type="term" value="F:host cell surface receptor binding"/>
    <property type="evidence" value="ECO:0007669"/>
    <property type="project" value="InterPro"/>
</dbReference>
<gene>
    <name evidence="8" type="ORF">PFLG_01142</name>
</gene>
<evidence type="ECO:0000259" key="5">
    <source>
        <dbReference type="Pfam" id="PF15447"/>
    </source>
</evidence>
<dbReference type="GO" id="GO:0016020">
    <property type="term" value="C:membrane"/>
    <property type="evidence" value="ECO:0007669"/>
    <property type="project" value="InterPro"/>
</dbReference>
<feature type="domain" description="Duffy-antigen binding" evidence="3">
    <location>
        <begin position="108"/>
        <end position="306"/>
    </location>
</feature>
<dbReference type="Gene3D" id="1.20.58.830">
    <property type="match status" value="3"/>
</dbReference>
<feature type="region of interest" description="Disordered" evidence="1">
    <location>
        <begin position="914"/>
        <end position="970"/>
    </location>
</feature>
<dbReference type="InterPro" id="IPR029211">
    <property type="entry name" value="PfEMP1_ATS"/>
</dbReference>
<evidence type="ECO:0000313" key="8">
    <source>
        <dbReference type="EMBL" id="KNC35883.1"/>
    </source>
</evidence>
<feature type="compositionally biased region" description="Basic and acidic residues" evidence="1">
    <location>
        <begin position="1729"/>
        <end position="1754"/>
    </location>
</feature>
<dbReference type="Pfam" id="PF18562">
    <property type="entry name" value="CIDR1_gamma"/>
    <property type="match status" value="1"/>
</dbReference>
<feature type="domain" description="Cysteine-rich interdomain region 1 gamma" evidence="6">
    <location>
        <begin position="1431"/>
        <end position="1487"/>
    </location>
</feature>
<dbReference type="FunFam" id="1.20.58.830:FF:000002">
    <property type="entry name" value="Erythrocyte membrane protein 1, PfEMP1"/>
    <property type="match status" value="1"/>
</dbReference>
<dbReference type="FunFam" id="1.20.58.830:FF:000003">
    <property type="entry name" value="Erythrocyte membrane protein 1, PfEMP1"/>
    <property type="match status" value="1"/>
</dbReference>
<organism evidence="8 9">
    <name type="scientific">Plasmodium falciparum RAJ116</name>
    <dbReference type="NCBI Taxonomy" id="580058"/>
    <lineage>
        <taxon>Eukaryota</taxon>
        <taxon>Sar</taxon>
        <taxon>Alveolata</taxon>
        <taxon>Apicomplexa</taxon>
        <taxon>Aconoidasida</taxon>
        <taxon>Haemosporida</taxon>
        <taxon>Plasmodiidae</taxon>
        <taxon>Plasmodium</taxon>
        <taxon>Plasmodium (Laverania)</taxon>
    </lineage>
</organism>
<dbReference type="EMBL" id="GG663945">
    <property type="protein sequence ID" value="KNC35883.1"/>
    <property type="molecule type" value="Genomic_DNA"/>
</dbReference>
<feature type="compositionally biased region" description="Basic residues" evidence="1">
    <location>
        <begin position="1762"/>
        <end position="1771"/>
    </location>
</feature>
<feature type="compositionally biased region" description="Acidic residues" evidence="1">
    <location>
        <begin position="832"/>
        <end position="848"/>
    </location>
</feature>
<dbReference type="Pfam" id="PF15447">
    <property type="entry name" value="NTS"/>
    <property type="match status" value="1"/>
</dbReference>
<evidence type="ECO:0000259" key="6">
    <source>
        <dbReference type="Pfam" id="PF18562"/>
    </source>
</evidence>
<dbReference type="Gene3D" id="1.20.1310.20">
    <property type="entry name" value="Duffy-antigen binding domain"/>
    <property type="match status" value="2"/>
</dbReference>
<dbReference type="InterPro" id="IPR041480">
    <property type="entry name" value="CIDR1_gamma"/>
</dbReference>
<dbReference type="Proteomes" id="UP000054566">
    <property type="component" value="Unassembled WGS sequence"/>
</dbReference>
<dbReference type="Pfam" id="PF22672">
    <property type="entry name" value="DBL_C"/>
    <property type="match status" value="2"/>
</dbReference>
<feature type="region of interest" description="Disordered" evidence="1">
    <location>
        <begin position="1640"/>
        <end position="1776"/>
    </location>
</feature>
<feature type="compositionally biased region" description="Acidic residues" evidence="1">
    <location>
        <begin position="1661"/>
        <end position="1674"/>
    </location>
</feature>